<feature type="domain" description="FAD/NAD(P)-binding" evidence="2">
    <location>
        <begin position="204"/>
        <end position="271"/>
    </location>
</feature>
<evidence type="ECO:0000313" key="3">
    <source>
        <dbReference type="EMBL" id="NEY73462.1"/>
    </source>
</evidence>
<dbReference type="AlphaFoldDB" id="A0A6M0QAY0"/>
<comment type="caution">
    <text evidence="3">The sequence shown here is derived from an EMBL/GenBank/DDBJ whole genome shotgun (WGS) entry which is preliminary data.</text>
</comment>
<evidence type="ECO:0000259" key="2">
    <source>
        <dbReference type="Pfam" id="PF07992"/>
    </source>
</evidence>
<keyword evidence="1" id="KW-0560">Oxidoreductase</keyword>
<dbReference type="PRINTS" id="PR00469">
    <property type="entry name" value="PNDRDTASEII"/>
</dbReference>
<dbReference type="EMBL" id="JAAIWM010000007">
    <property type="protein sequence ID" value="NEY73462.1"/>
    <property type="molecule type" value="Genomic_DNA"/>
</dbReference>
<dbReference type="PANTHER" id="PTHR42949:SF3">
    <property type="entry name" value="ANAEROBIC GLYCEROL-3-PHOSPHATE DEHYDROGENASE SUBUNIT B"/>
    <property type="match status" value="1"/>
</dbReference>
<proteinExistence type="predicted"/>
<sequence length="279" mass="31335">MSYDLLIIGAGLSGLSALQQAYKRGFEKVLIIDYEKQAGGFTRPFFEMKRFEKEQLFYQQVQELPYEVRYQTTVVGFFPDEQGKQHQVFIQSPTGHEQIEVKRILIATGSLEKPREAQKVPGSRPSGVMTPLLAASLLEKGYSLGERIMLYGTGRITESMGHLLERHGATYLTLDSSEYDLTRITGVSKLSSIQYQNHSMLLPKEEPADVLIYSKGRIPCTFFLKGTGIERDPHHHIIVDEKGRTNVKGVYAAGSCTTAGDDQHEHSIEQGQYVMKSVL</sequence>
<dbReference type="Proteomes" id="UP000481043">
    <property type="component" value="Unassembled WGS sequence"/>
</dbReference>
<dbReference type="GO" id="GO:0016491">
    <property type="term" value="F:oxidoreductase activity"/>
    <property type="evidence" value="ECO:0007669"/>
    <property type="project" value="UniProtKB-KW"/>
</dbReference>
<protein>
    <submittedName>
        <fullName evidence="3">FAD-dependent oxidoreductase</fullName>
    </submittedName>
</protein>
<dbReference type="Pfam" id="PF07992">
    <property type="entry name" value="Pyr_redox_2"/>
    <property type="match status" value="2"/>
</dbReference>
<dbReference type="PANTHER" id="PTHR42949">
    <property type="entry name" value="ANAEROBIC GLYCEROL-3-PHOSPHATE DEHYDROGENASE SUBUNIT B"/>
    <property type="match status" value="1"/>
</dbReference>
<dbReference type="RefSeq" id="WP_163181029.1">
    <property type="nucleotide sequence ID" value="NZ_JAAIWM010000007.1"/>
</dbReference>
<accession>A0A6M0QAY0</accession>
<gene>
    <name evidence="3" type="ORF">G4D63_17135</name>
</gene>
<organism evidence="3 4">
    <name type="scientific">Bacillus mesophilus</name>
    <dbReference type="NCBI Taxonomy" id="1808955"/>
    <lineage>
        <taxon>Bacteria</taxon>
        <taxon>Bacillati</taxon>
        <taxon>Bacillota</taxon>
        <taxon>Bacilli</taxon>
        <taxon>Bacillales</taxon>
        <taxon>Bacillaceae</taxon>
        <taxon>Bacillus</taxon>
    </lineage>
</organism>
<dbReference type="PRINTS" id="PR00368">
    <property type="entry name" value="FADPNR"/>
</dbReference>
<dbReference type="SUPFAM" id="SSF51905">
    <property type="entry name" value="FAD/NAD(P)-binding domain"/>
    <property type="match status" value="1"/>
</dbReference>
<feature type="domain" description="FAD/NAD(P)-binding" evidence="2">
    <location>
        <begin position="3"/>
        <end position="127"/>
    </location>
</feature>
<dbReference type="InterPro" id="IPR023753">
    <property type="entry name" value="FAD/NAD-binding_dom"/>
</dbReference>
<dbReference type="Gene3D" id="3.50.50.60">
    <property type="entry name" value="FAD/NAD(P)-binding domain"/>
    <property type="match status" value="2"/>
</dbReference>
<evidence type="ECO:0000256" key="1">
    <source>
        <dbReference type="ARBA" id="ARBA00023002"/>
    </source>
</evidence>
<reference evidence="3 4" key="1">
    <citation type="submission" date="2020-02" db="EMBL/GenBank/DDBJ databases">
        <title>Bacillus aquiflavi sp. nov., isolated from yellow water of strong flavor Chinese baijiu in Yibin region of China.</title>
        <authorList>
            <person name="Xie J."/>
        </authorList>
    </citation>
    <scope>NUCLEOTIDE SEQUENCE [LARGE SCALE GENOMIC DNA]</scope>
    <source>
        <strain evidence="3 4">SA4</strain>
    </source>
</reference>
<name>A0A6M0QAY0_9BACI</name>
<keyword evidence="4" id="KW-1185">Reference proteome</keyword>
<evidence type="ECO:0000313" key="4">
    <source>
        <dbReference type="Proteomes" id="UP000481043"/>
    </source>
</evidence>
<dbReference type="InterPro" id="IPR051691">
    <property type="entry name" value="Metab_Enz_Cyan_OpOx_G3PDH"/>
</dbReference>
<dbReference type="InterPro" id="IPR036188">
    <property type="entry name" value="FAD/NAD-bd_sf"/>
</dbReference>